<dbReference type="AlphaFoldDB" id="A0A7W4WB82"/>
<evidence type="ECO:0000313" key="2">
    <source>
        <dbReference type="Proteomes" id="UP000535937"/>
    </source>
</evidence>
<comment type="caution">
    <text evidence="1">The sequence shown here is derived from an EMBL/GenBank/DDBJ whole genome shotgun (WGS) entry which is preliminary data.</text>
</comment>
<dbReference type="EMBL" id="JACHWZ010000007">
    <property type="protein sequence ID" value="MBB3061080.1"/>
    <property type="molecule type" value="Genomic_DNA"/>
</dbReference>
<dbReference type="Proteomes" id="UP000535937">
    <property type="component" value="Unassembled WGS sequence"/>
</dbReference>
<name>A0A7W4WB82_9GAMM</name>
<keyword evidence="2" id="KW-1185">Reference proteome</keyword>
<organism evidence="1 2">
    <name type="scientific">Microbulbifer rhizosphaerae</name>
    <dbReference type="NCBI Taxonomy" id="1562603"/>
    <lineage>
        <taxon>Bacteria</taxon>
        <taxon>Pseudomonadati</taxon>
        <taxon>Pseudomonadota</taxon>
        <taxon>Gammaproteobacteria</taxon>
        <taxon>Cellvibrionales</taxon>
        <taxon>Microbulbiferaceae</taxon>
        <taxon>Microbulbifer</taxon>
    </lineage>
</organism>
<sequence>MPPMSKATRINVQESLKTLDALMTRRKTF</sequence>
<reference evidence="1 2" key="1">
    <citation type="submission" date="2020-08" db="EMBL/GenBank/DDBJ databases">
        <title>Genomic Encyclopedia of Type Strains, Phase III (KMG-III): the genomes of soil and plant-associated and newly described type strains.</title>
        <authorList>
            <person name="Whitman W."/>
        </authorList>
    </citation>
    <scope>NUCLEOTIDE SEQUENCE [LARGE SCALE GENOMIC DNA]</scope>
    <source>
        <strain evidence="1 2">CECT 8799</strain>
    </source>
</reference>
<evidence type="ECO:0000313" key="1">
    <source>
        <dbReference type="EMBL" id="MBB3061080.1"/>
    </source>
</evidence>
<proteinExistence type="predicted"/>
<protein>
    <submittedName>
        <fullName evidence="1">Uncharacterized protein</fullName>
    </submittedName>
</protein>
<accession>A0A7W4WB82</accession>
<gene>
    <name evidence="1" type="ORF">FHS09_001910</name>
</gene>